<dbReference type="EMBL" id="JACHFG010000010">
    <property type="protein sequence ID" value="MBB6043470.1"/>
    <property type="molecule type" value="Genomic_DNA"/>
</dbReference>
<organism evidence="2 3">
    <name type="scientific">Borreliella yangtzensis</name>
    <dbReference type="NCBI Taxonomy" id="683292"/>
    <lineage>
        <taxon>Bacteria</taxon>
        <taxon>Pseudomonadati</taxon>
        <taxon>Spirochaetota</taxon>
        <taxon>Spirochaetia</taxon>
        <taxon>Spirochaetales</taxon>
        <taxon>Borreliaceae</taxon>
        <taxon>Borreliella</taxon>
    </lineage>
</organism>
<dbReference type="InterPro" id="IPR003459">
    <property type="entry name" value="Borrelia_plasmid_OrfA"/>
</dbReference>
<accession>A0ABR6PB18</accession>
<evidence type="ECO:0000256" key="1">
    <source>
        <dbReference type="SAM" id="MobiDB-lite"/>
    </source>
</evidence>
<evidence type="ECO:0000313" key="2">
    <source>
        <dbReference type="EMBL" id="MBB6043470.1"/>
    </source>
</evidence>
<keyword evidence="3" id="KW-1185">Reference proteome</keyword>
<reference evidence="2 3" key="1">
    <citation type="submission" date="2020-08" db="EMBL/GenBank/DDBJ databases">
        <title>Genomic Encyclopedia of Type Strains, Phase IV (KMG-IV): sequencing the most valuable type-strain genomes for metagenomic binning, comparative biology and taxonomic classification.</title>
        <authorList>
            <person name="Goeker M."/>
        </authorList>
    </citation>
    <scope>NUCLEOTIDE SEQUENCE [LARGE SCALE GENOMIC DNA]</scope>
    <source>
        <strain evidence="2 3">DSM 24625</strain>
    </source>
</reference>
<evidence type="ECO:0008006" key="4">
    <source>
        <dbReference type="Google" id="ProtNLM"/>
    </source>
</evidence>
<feature type="compositionally biased region" description="Low complexity" evidence="1">
    <location>
        <begin position="434"/>
        <end position="452"/>
    </location>
</feature>
<proteinExistence type="predicted"/>
<name>A0ABR6PB18_9SPIR</name>
<dbReference type="Pfam" id="PF02414">
    <property type="entry name" value="Borrelia_orfA"/>
    <property type="match status" value="1"/>
</dbReference>
<comment type="caution">
    <text evidence="2">The sequence shown here is derived from an EMBL/GenBank/DDBJ whole genome shotgun (WGS) entry which is preliminary data.</text>
</comment>
<dbReference type="Proteomes" id="UP000555838">
    <property type="component" value="Unassembled WGS sequence"/>
</dbReference>
<sequence length="491" mass="57236">MKDILLENKTLYNSKARDLLIKLVENSIKKTCTDTVKVSYAKSLIRKICVTPYNRMLKVYWAISVKNQNYKNSFGVECYSACDIYKIVAKLLEKDSKKAVSKRTVQRDIKILNDLGLIQTVIRKFGKDKTGHGSVAHYIQNMKFAAYHKEIIWEYFVSLIEEKLVNKKIVGDFDYSIQNAVFKVSKFQNIQNKFENHANGHNILPYNYFDNKVSDKNSSGTFEQPCDISLLSQHTKCRVNIMSPQVAPPVINKDNISIIKYKNYKNSKNNSKNLKNNLDPEKNDVEDRLIQRDIPKDFLYRVKDLSNNESTYKNALNNLETVLDELPNAKVNYILEHFLAQFSEYRYKVWMMMKRNDGVSSDYDLIWKERFSEFVSKKVHNIDYVKKVLEMEAREREIRSRERLERLNNKQVQSDEQIPDSVNHEQDSVNMGAPPQHQQSQQPQQPQRPQQLPHRKLYERVHTKGIAKDCSGFKSLKGLTLDSLGISKKAI</sequence>
<feature type="region of interest" description="Disordered" evidence="1">
    <location>
        <begin position="406"/>
        <end position="452"/>
    </location>
</feature>
<gene>
    <name evidence="2" type="ORF">HNP68_001092</name>
</gene>
<dbReference type="RefSeq" id="WP_183221219.1">
    <property type="nucleotide sequence ID" value="NZ_CP179677.1"/>
</dbReference>
<evidence type="ECO:0000313" key="3">
    <source>
        <dbReference type="Proteomes" id="UP000555838"/>
    </source>
</evidence>
<protein>
    <recommendedName>
        <fullName evidence="4">BBD14-like protein</fullName>
    </recommendedName>
</protein>